<evidence type="ECO:0000313" key="3">
    <source>
        <dbReference type="Proteomes" id="UP000746535"/>
    </source>
</evidence>
<dbReference type="Proteomes" id="UP000746535">
    <property type="component" value="Unassembled WGS sequence"/>
</dbReference>
<evidence type="ECO:0000313" key="2">
    <source>
        <dbReference type="EMBL" id="NJP03424.1"/>
    </source>
</evidence>
<dbReference type="EMBL" id="JAAVJI010000019">
    <property type="protein sequence ID" value="NJP03424.1"/>
    <property type="molecule type" value="Genomic_DNA"/>
</dbReference>
<comment type="caution">
    <text evidence="2">The sequence shown here is derived from an EMBL/GenBank/DDBJ whole genome shotgun (WGS) entry which is preliminary data.</text>
</comment>
<feature type="region of interest" description="Disordered" evidence="1">
    <location>
        <begin position="89"/>
        <end position="167"/>
    </location>
</feature>
<feature type="compositionally biased region" description="Low complexity" evidence="1">
    <location>
        <begin position="101"/>
        <end position="135"/>
    </location>
</feature>
<organism evidence="2 3">
    <name type="scientific">Pseudomonas quercus</name>
    <dbReference type="NCBI Taxonomy" id="2722792"/>
    <lineage>
        <taxon>Bacteria</taxon>
        <taxon>Pseudomonadati</taxon>
        <taxon>Pseudomonadota</taxon>
        <taxon>Gammaproteobacteria</taxon>
        <taxon>Pseudomonadales</taxon>
        <taxon>Pseudomonadaceae</taxon>
        <taxon>Pseudomonas</taxon>
    </lineage>
</organism>
<gene>
    <name evidence="2" type="ORF">HBH25_21540</name>
</gene>
<dbReference type="InterPro" id="IPR031613">
    <property type="entry name" value="HrpK"/>
</dbReference>
<proteinExistence type="predicted"/>
<reference evidence="2 3" key="1">
    <citation type="submission" date="2020-03" db="EMBL/GenBank/DDBJ databases">
        <authorList>
            <person name="Wang L."/>
            <person name="He N."/>
            <person name="Li Y."/>
            <person name="Fang Y."/>
            <person name="Zhang F."/>
        </authorList>
    </citation>
    <scope>NUCLEOTIDE SEQUENCE [LARGE SCALE GENOMIC DNA]</scope>
    <source>
        <strain evidence="3">hsmgli-8</strain>
    </source>
</reference>
<dbReference type="Pfam" id="PF16937">
    <property type="entry name" value="T3SS_HrpK1"/>
    <property type="match status" value="1"/>
</dbReference>
<sequence>MRVTQTTPGLGDIGNQGGAGEAMPALNPALKAPLGGMGNGGNGGNIQFGTAFTVSTLKGAPAGLQNPPITAGANDDTLQSLFKQFADLFLGKPQPGSNSNGTTPTGGNAPAAPAAGTKPAAPAAPAAGTTPATPTQGTCETQGATKPDNSTALPKATPAPLLDNSKYSSPEELKKYDALVAHLPANEREQAAKELNRPVAAAKMAAAGGEEGKKAMEFIKANPALEKALDTSKHGGKADGKISKNDFSSFIKNMDKATKAAGKDIEEYQKKNPDADPQSLAMVHSAAMLRANEPLVKAGEKDTPDDRKPVDKYITDKALKGMQDGNSGLSLLARQTAKTFAEPGFLHMLDQGGFEGEGLALHNADKKISTKNIDDWIKKQAPKTGGEFASMMSDAATRNAVAKVDISNLNEDVFNNPDKYSGEQKAAVMIKLQETQEQVEGGSKLRKVGKTSEALQQKIAQLQMDPDVKTFMDKAIPEQQNAILKSDPALKASVEKRNADLVSGKALQDDMATAEKQAEEANKGKKPEDRTPVDYSKALGGLNAELQMQGERSGNKTPMTAAQVLDKRPDLKAKINQSYQESFVQGKAVEGALKKDQKSDAKDVLGQVDSQKMAYDEALGTSATAAAQSGYAEATMKALTTTGKGASVLKELKDAGTLPKDADTRKMTGAQMYGQLRDSVEKQTSAAGLNTSGKLMAAGGGAFSVASLLNINQKLKDGDTSGAIKGIYDGAKGAGELGKLGYNAAAQALGKDASAGLGRIAGAAAGRIAGMVAGEAAGLAAASAIGAAAGPIGWAIDAIMAIGFGIKAIVDAVNKHKRQETFDHNVDPTLKQFGIPKAH</sequence>
<feature type="region of interest" description="Disordered" evidence="1">
    <location>
        <begin position="506"/>
        <end position="532"/>
    </location>
</feature>
<feature type="compositionally biased region" description="Polar residues" evidence="1">
    <location>
        <begin position="136"/>
        <end position="152"/>
    </location>
</feature>
<name>A0ABX0YMN1_9PSED</name>
<keyword evidence="3" id="KW-1185">Reference proteome</keyword>
<accession>A0ABX0YMN1</accession>
<feature type="compositionally biased region" description="Basic and acidic residues" evidence="1">
    <location>
        <begin position="516"/>
        <end position="532"/>
    </location>
</feature>
<dbReference type="RefSeq" id="WP_168085985.1">
    <property type="nucleotide sequence ID" value="NZ_JAAVJI010000019.1"/>
</dbReference>
<evidence type="ECO:0000256" key="1">
    <source>
        <dbReference type="SAM" id="MobiDB-lite"/>
    </source>
</evidence>
<protein>
    <submittedName>
        <fullName evidence="2">Type III effector HrpK</fullName>
    </submittedName>
</protein>